<dbReference type="EC" id="3.6.4.-" evidence="9"/>
<sequence>MSTITPEKTAAESAVFPVAGILAVDDNNAYVRVSGYAPGPDDVQVPLAMVRKYRLRAGDDVLGTARLPRNGGTRNGRSRPVLVTAPTMPDRPAFNDLTPVNPHERLTLGPDPVGRIIDLVTPIGKGQRGLVVAPPKAGKTMILQSLARSIAANHPECHLMLLLIDERPEEVTDLRKSVPGAEVVWSTFDRPPGEHIAVADLAVERAKRLAEQGRDVVILLDSLTRLGRAHNLAAPGSSRILAGGVAASALYPPKKFFGAARNLEEAGSLTIIATALVETGSRMDEVFFEEFKGTGNMELRLSRKLAERRLFPAIDLAASSTRRDELIVPADELARTWRLRSMLAALDDTQALELLLAKVKETRTNTAFLAELP</sequence>
<keyword evidence="7 9" id="KW-0805">Transcription regulation</keyword>
<evidence type="ECO:0000256" key="4">
    <source>
        <dbReference type="ARBA" id="ARBA00022806"/>
    </source>
</evidence>
<keyword evidence="8 9" id="KW-0804">Transcription</keyword>
<name>A0ABP6QN86_9ACTN</name>
<dbReference type="RefSeq" id="WP_425547870.1">
    <property type="nucleotide sequence ID" value="NZ_BAAAUV010000042.1"/>
</dbReference>
<feature type="binding site" evidence="9">
    <location>
        <begin position="136"/>
        <end position="141"/>
    </location>
    <ligand>
        <name>ATP</name>
        <dbReference type="ChEBI" id="CHEBI:30616"/>
    </ligand>
</feature>
<keyword evidence="6 9" id="KW-0694">RNA-binding</keyword>
<comment type="subunit">
    <text evidence="9">Homohexamer. The homohexamer assembles into an open ring structure.</text>
</comment>
<dbReference type="InterPro" id="IPR011113">
    <property type="entry name" value="Rho_RNA-bd"/>
</dbReference>
<evidence type="ECO:0000256" key="1">
    <source>
        <dbReference type="ARBA" id="ARBA00022472"/>
    </source>
</evidence>
<dbReference type="SMART" id="SM00382">
    <property type="entry name" value="AAA"/>
    <property type="match status" value="1"/>
</dbReference>
<feature type="domain" description="Rho RNA-BD" evidence="11">
    <location>
        <begin position="15"/>
        <end position="92"/>
    </location>
</feature>
<keyword evidence="13" id="KW-1185">Reference proteome</keyword>
<dbReference type="SUPFAM" id="SSF50249">
    <property type="entry name" value="Nucleic acid-binding proteins"/>
    <property type="match status" value="1"/>
</dbReference>
<evidence type="ECO:0000256" key="2">
    <source>
        <dbReference type="ARBA" id="ARBA00022741"/>
    </source>
</evidence>
<evidence type="ECO:0000256" key="7">
    <source>
        <dbReference type="ARBA" id="ARBA00023015"/>
    </source>
</evidence>
<evidence type="ECO:0000256" key="6">
    <source>
        <dbReference type="ARBA" id="ARBA00022884"/>
    </source>
</evidence>
<comment type="function">
    <text evidence="9">Facilitates transcription termination by a mechanism that involves Rho binding to the nascent RNA, activation of Rho's RNA-dependent ATPase activity, and release of the mRNA from the DNA template.</text>
</comment>
<keyword evidence="5 9" id="KW-0067">ATP-binding</keyword>
<dbReference type="InterPro" id="IPR027417">
    <property type="entry name" value="P-loop_NTPase"/>
</dbReference>
<keyword evidence="3 9" id="KW-0378">Hydrolase</keyword>
<comment type="caution">
    <text evidence="12">The sequence shown here is derived from an EMBL/GenBank/DDBJ whole genome shotgun (WGS) entry which is preliminary data.</text>
</comment>
<keyword evidence="4 9" id="KW-0347">Helicase</keyword>
<dbReference type="Pfam" id="PF07497">
    <property type="entry name" value="Rho_RNA_bind"/>
    <property type="match status" value="1"/>
</dbReference>
<dbReference type="Gene3D" id="2.40.50.140">
    <property type="entry name" value="Nucleic acid-binding proteins"/>
    <property type="match status" value="1"/>
</dbReference>
<dbReference type="PANTHER" id="PTHR46425:SF1">
    <property type="entry name" value="TRANSCRIPTION TERMINATION FACTOR RHO"/>
    <property type="match status" value="1"/>
</dbReference>
<evidence type="ECO:0000313" key="12">
    <source>
        <dbReference type="EMBL" id="GAA3240702.1"/>
    </source>
</evidence>
<evidence type="ECO:0000256" key="5">
    <source>
        <dbReference type="ARBA" id="ARBA00022840"/>
    </source>
</evidence>
<dbReference type="InterPro" id="IPR012340">
    <property type="entry name" value="NA-bd_OB-fold"/>
</dbReference>
<comment type="caution">
    <text evidence="9">Lacks conserved residue(s) required for the propagation of feature annotation.</text>
</comment>
<dbReference type="CDD" id="cd01128">
    <property type="entry name" value="rho_factor_C"/>
    <property type="match status" value="1"/>
</dbReference>
<gene>
    <name evidence="9" type="primary">rho</name>
    <name evidence="12" type="ORF">GCM10010468_77560</name>
</gene>
<dbReference type="PANTHER" id="PTHR46425">
    <property type="entry name" value="TRANSCRIPTION TERMINATION FACTOR RHO"/>
    <property type="match status" value="1"/>
</dbReference>
<evidence type="ECO:0000256" key="3">
    <source>
        <dbReference type="ARBA" id="ARBA00022801"/>
    </source>
</evidence>
<dbReference type="Proteomes" id="UP001501237">
    <property type="component" value="Unassembled WGS sequence"/>
</dbReference>
<dbReference type="Gene3D" id="3.40.50.300">
    <property type="entry name" value="P-loop containing nucleotide triphosphate hydrolases"/>
    <property type="match status" value="1"/>
</dbReference>
<keyword evidence="2 9" id="KW-0547">Nucleotide-binding</keyword>
<organism evidence="12 13">
    <name type="scientific">Actinocorallia longicatena</name>
    <dbReference type="NCBI Taxonomy" id="111803"/>
    <lineage>
        <taxon>Bacteria</taxon>
        <taxon>Bacillati</taxon>
        <taxon>Actinomycetota</taxon>
        <taxon>Actinomycetes</taxon>
        <taxon>Streptosporangiales</taxon>
        <taxon>Thermomonosporaceae</taxon>
        <taxon>Actinocorallia</taxon>
    </lineage>
</organism>
<dbReference type="InterPro" id="IPR041703">
    <property type="entry name" value="Rho_factor_ATP-bd"/>
</dbReference>
<accession>A0ABP6QN86</accession>
<dbReference type="Pfam" id="PF00006">
    <property type="entry name" value="ATP-synt_ab"/>
    <property type="match status" value="1"/>
</dbReference>
<dbReference type="HAMAP" id="MF_01884">
    <property type="entry name" value="Rho"/>
    <property type="match status" value="1"/>
</dbReference>
<evidence type="ECO:0000256" key="10">
    <source>
        <dbReference type="PROSITE-ProRule" id="PRU01203"/>
    </source>
</evidence>
<reference evidence="13" key="1">
    <citation type="journal article" date="2019" name="Int. J. Syst. Evol. Microbiol.">
        <title>The Global Catalogue of Microorganisms (GCM) 10K type strain sequencing project: providing services to taxonomists for standard genome sequencing and annotation.</title>
        <authorList>
            <consortium name="The Broad Institute Genomics Platform"/>
            <consortium name="The Broad Institute Genome Sequencing Center for Infectious Disease"/>
            <person name="Wu L."/>
            <person name="Ma J."/>
        </authorList>
    </citation>
    <scope>NUCLEOTIDE SEQUENCE [LARGE SCALE GENOMIC DNA]</scope>
    <source>
        <strain evidence="13">JCM 9377</strain>
    </source>
</reference>
<protein>
    <recommendedName>
        <fullName evidence="9">Transcription termination factor Rho</fullName>
        <ecNumber evidence="9">3.6.4.-</ecNumber>
    </recommendedName>
    <alternativeName>
        <fullName evidence="9">ATP-dependent helicase Rho</fullName>
    </alternativeName>
</protein>
<proteinExistence type="inferred from homology"/>
<evidence type="ECO:0000256" key="9">
    <source>
        <dbReference type="HAMAP-Rule" id="MF_01884"/>
    </source>
</evidence>
<feature type="binding site" evidence="9">
    <location>
        <begin position="124"/>
        <end position="129"/>
    </location>
    <ligand>
        <name>ATP</name>
        <dbReference type="ChEBI" id="CHEBI:30616"/>
    </ligand>
</feature>
<evidence type="ECO:0000256" key="8">
    <source>
        <dbReference type="ARBA" id="ARBA00023163"/>
    </source>
</evidence>
<keyword evidence="1 9" id="KW-0806">Transcription termination</keyword>
<dbReference type="InterPro" id="IPR004665">
    <property type="entry name" value="Term_rho"/>
</dbReference>
<evidence type="ECO:0000259" key="11">
    <source>
        <dbReference type="PROSITE" id="PS51856"/>
    </source>
</evidence>
<dbReference type="PROSITE" id="PS51856">
    <property type="entry name" value="RHO_RNA_BD"/>
    <property type="match status" value="1"/>
</dbReference>
<feature type="binding site" evidence="9">
    <location>
        <position position="167"/>
    </location>
    <ligand>
        <name>ATP</name>
        <dbReference type="ChEBI" id="CHEBI:30616"/>
    </ligand>
</feature>
<dbReference type="InterPro" id="IPR003593">
    <property type="entry name" value="AAA+_ATPase"/>
</dbReference>
<dbReference type="NCBIfam" id="NF006886">
    <property type="entry name" value="PRK09376.1"/>
    <property type="match status" value="1"/>
</dbReference>
<evidence type="ECO:0000313" key="13">
    <source>
        <dbReference type="Proteomes" id="UP001501237"/>
    </source>
</evidence>
<comment type="similarity">
    <text evidence="9 10">Belongs to the Rho family.</text>
</comment>
<dbReference type="EMBL" id="BAAAUV010000042">
    <property type="protein sequence ID" value="GAA3240702.1"/>
    <property type="molecule type" value="Genomic_DNA"/>
</dbReference>
<dbReference type="InterPro" id="IPR000194">
    <property type="entry name" value="ATPase_F1/V1/A1_a/bsu_nucl-bd"/>
</dbReference>
<dbReference type="SUPFAM" id="SSF52540">
    <property type="entry name" value="P-loop containing nucleoside triphosphate hydrolases"/>
    <property type="match status" value="1"/>
</dbReference>